<accession>A0ABN1GFR2</accession>
<protein>
    <submittedName>
        <fullName evidence="1">Uncharacterized protein</fullName>
    </submittedName>
</protein>
<dbReference type="Proteomes" id="UP001500957">
    <property type="component" value="Unassembled WGS sequence"/>
</dbReference>
<organism evidence="1 2">
    <name type="scientific">Sporichthya brevicatena</name>
    <dbReference type="NCBI Taxonomy" id="171442"/>
    <lineage>
        <taxon>Bacteria</taxon>
        <taxon>Bacillati</taxon>
        <taxon>Actinomycetota</taxon>
        <taxon>Actinomycetes</taxon>
        <taxon>Sporichthyales</taxon>
        <taxon>Sporichthyaceae</taxon>
        <taxon>Sporichthya</taxon>
    </lineage>
</organism>
<keyword evidence="2" id="KW-1185">Reference proteome</keyword>
<dbReference type="EMBL" id="BAAAHE010000008">
    <property type="protein sequence ID" value="GAA0610566.1"/>
    <property type="molecule type" value="Genomic_DNA"/>
</dbReference>
<evidence type="ECO:0000313" key="2">
    <source>
        <dbReference type="Proteomes" id="UP001500957"/>
    </source>
</evidence>
<sequence length="209" mass="22344">MNRPIPPGLTGRQIAGYSLVLPPGWARLPLRSGTDDAIQRVLDESFRGHARDEAAPARRELQQRLREMADAARERSGLDLYLPTGPVHGVVVAASFIVSQVAFDTVSDTPDPEHVVSLLVADARASAAVTVDGAAGARSVTIEPPQAEALDFGARRVDYVLPVPGDASQWIVVTFSTVGQGDPADELADLLVELFDAIMSTFRWTTSSS</sequence>
<comment type="caution">
    <text evidence="1">The sequence shown here is derived from an EMBL/GenBank/DDBJ whole genome shotgun (WGS) entry which is preliminary data.</text>
</comment>
<reference evidence="1 2" key="1">
    <citation type="journal article" date="2019" name="Int. J. Syst. Evol. Microbiol.">
        <title>The Global Catalogue of Microorganisms (GCM) 10K type strain sequencing project: providing services to taxonomists for standard genome sequencing and annotation.</title>
        <authorList>
            <consortium name="The Broad Institute Genomics Platform"/>
            <consortium name="The Broad Institute Genome Sequencing Center for Infectious Disease"/>
            <person name="Wu L."/>
            <person name="Ma J."/>
        </authorList>
    </citation>
    <scope>NUCLEOTIDE SEQUENCE [LARGE SCALE GENOMIC DNA]</scope>
    <source>
        <strain evidence="1 2">JCM 10671</strain>
    </source>
</reference>
<name>A0ABN1GFR2_9ACTN</name>
<gene>
    <name evidence="1" type="ORF">GCM10009547_10740</name>
</gene>
<dbReference type="RefSeq" id="WP_344602411.1">
    <property type="nucleotide sequence ID" value="NZ_BAAAHE010000008.1"/>
</dbReference>
<evidence type="ECO:0000313" key="1">
    <source>
        <dbReference type="EMBL" id="GAA0610566.1"/>
    </source>
</evidence>
<proteinExistence type="predicted"/>